<keyword evidence="1" id="KW-0723">Serine/threonine-protein kinase</keyword>
<dbReference type="PROSITE" id="PS51158">
    <property type="entry name" value="ALPHA_KINASE"/>
    <property type="match status" value="1"/>
</dbReference>
<accession>A0A1J8QD46</accession>
<evidence type="ECO:0000256" key="4">
    <source>
        <dbReference type="ARBA" id="ARBA00022777"/>
    </source>
</evidence>
<dbReference type="AlphaFoldDB" id="A0A1J8QD46"/>
<dbReference type="InterPro" id="IPR051852">
    <property type="entry name" value="Alpha-type_PK"/>
</dbReference>
<evidence type="ECO:0000256" key="5">
    <source>
        <dbReference type="ARBA" id="ARBA00022840"/>
    </source>
</evidence>
<dbReference type="Gene3D" id="3.20.200.10">
    <property type="entry name" value="MHCK/EF2 kinase"/>
    <property type="match status" value="1"/>
</dbReference>
<dbReference type="OrthoDB" id="301415at2759"/>
<gene>
    <name evidence="7" type="ORF">AZE42_13237</name>
</gene>
<dbReference type="STRING" id="180088.A0A1J8QD46"/>
<dbReference type="PANTHER" id="PTHR45992:SF2">
    <property type="entry name" value="EUKARYOTIC ELONGATION FACTOR 2 KINASE"/>
    <property type="match status" value="1"/>
</dbReference>
<dbReference type="EMBL" id="LVVM01000988">
    <property type="protein sequence ID" value="OJA19582.1"/>
    <property type="molecule type" value="Genomic_DNA"/>
</dbReference>
<protein>
    <recommendedName>
        <fullName evidence="6">Alpha-type protein kinase domain-containing protein</fullName>
    </recommendedName>
</protein>
<dbReference type="GO" id="GO:0031037">
    <property type="term" value="P:myosin II filament disassembly"/>
    <property type="evidence" value="ECO:0007669"/>
    <property type="project" value="TreeGrafter"/>
</dbReference>
<dbReference type="InterPro" id="IPR011009">
    <property type="entry name" value="Kinase-like_dom_sf"/>
</dbReference>
<evidence type="ECO:0000256" key="2">
    <source>
        <dbReference type="ARBA" id="ARBA00022679"/>
    </source>
</evidence>
<keyword evidence="8" id="KW-1185">Reference proteome</keyword>
<evidence type="ECO:0000256" key="3">
    <source>
        <dbReference type="ARBA" id="ARBA00022741"/>
    </source>
</evidence>
<reference evidence="7 8" key="1">
    <citation type="submission" date="2016-03" db="EMBL/GenBank/DDBJ databases">
        <title>Comparative genomics of the ectomycorrhizal sister species Rhizopogon vinicolor and Rhizopogon vesiculosus (Basidiomycota: Boletales) reveals a divergence of the mating type B locus.</title>
        <authorList>
            <person name="Mujic A.B."/>
            <person name="Kuo A."/>
            <person name="Tritt A."/>
            <person name="Lipzen A."/>
            <person name="Chen C."/>
            <person name="Johnson J."/>
            <person name="Sharma A."/>
            <person name="Barry K."/>
            <person name="Grigoriev I.V."/>
            <person name="Spatafora J.W."/>
        </authorList>
    </citation>
    <scope>NUCLEOTIDE SEQUENCE [LARGE SCALE GENOMIC DNA]</scope>
    <source>
        <strain evidence="7 8">AM-OR11-056</strain>
    </source>
</reference>
<dbReference type="InterPro" id="IPR004166">
    <property type="entry name" value="a-kinase_dom"/>
</dbReference>
<keyword evidence="3" id="KW-0547">Nucleotide-binding</keyword>
<organism evidence="7 8">
    <name type="scientific">Rhizopogon vesiculosus</name>
    <dbReference type="NCBI Taxonomy" id="180088"/>
    <lineage>
        <taxon>Eukaryota</taxon>
        <taxon>Fungi</taxon>
        <taxon>Dikarya</taxon>
        <taxon>Basidiomycota</taxon>
        <taxon>Agaricomycotina</taxon>
        <taxon>Agaricomycetes</taxon>
        <taxon>Agaricomycetidae</taxon>
        <taxon>Boletales</taxon>
        <taxon>Suillineae</taxon>
        <taxon>Rhizopogonaceae</taxon>
        <taxon>Rhizopogon</taxon>
    </lineage>
</organism>
<dbReference type="Proteomes" id="UP000183567">
    <property type="component" value="Unassembled WGS sequence"/>
</dbReference>
<sequence>KVRKYIENLVPRLRPTHAVLAIPADASNLNNDFGVNYLVEEGIIGKSVKYINNNQAVPAHGLDSKEADVGSFLCFVQHVQYQLSNEMVYLSDFQGAGDLLTDCQVITDSDFMNNFGEGNCTTSFKNFPSEHQCNDFCCAFGLQPLVPAIPVLSTEMLDRDAGCY</sequence>
<feature type="domain" description="Alpha-type protein kinase" evidence="6">
    <location>
        <begin position="1"/>
        <end position="145"/>
    </location>
</feature>
<evidence type="ECO:0000256" key="1">
    <source>
        <dbReference type="ARBA" id="ARBA00022527"/>
    </source>
</evidence>
<dbReference type="SUPFAM" id="SSF56112">
    <property type="entry name" value="Protein kinase-like (PK-like)"/>
    <property type="match status" value="1"/>
</dbReference>
<keyword evidence="4" id="KW-0418">Kinase</keyword>
<feature type="non-terminal residue" evidence="7">
    <location>
        <position position="164"/>
    </location>
</feature>
<evidence type="ECO:0000313" key="8">
    <source>
        <dbReference type="Proteomes" id="UP000183567"/>
    </source>
</evidence>
<evidence type="ECO:0000313" key="7">
    <source>
        <dbReference type="EMBL" id="OJA19582.1"/>
    </source>
</evidence>
<dbReference type="GO" id="GO:0005524">
    <property type="term" value="F:ATP binding"/>
    <property type="evidence" value="ECO:0007669"/>
    <property type="project" value="UniProtKB-KW"/>
</dbReference>
<dbReference type="Pfam" id="PF02816">
    <property type="entry name" value="Alpha_kinase"/>
    <property type="match status" value="1"/>
</dbReference>
<keyword evidence="2" id="KW-0808">Transferase</keyword>
<feature type="non-terminal residue" evidence="7">
    <location>
        <position position="1"/>
    </location>
</feature>
<dbReference type="GO" id="GO:0004674">
    <property type="term" value="F:protein serine/threonine kinase activity"/>
    <property type="evidence" value="ECO:0007669"/>
    <property type="project" value="UniProtKB-KW"/>
</dbReference>
<comment type="caution">
    <text evidence="7">The sequence shown here is derived from an EMBL/GenBank/DDBJ whole genome shotgun (WGS) entry which is preliminary data.</text>
</comment>
<dbReference type="PANTHER" id="PTHR45992">
    <property type="entry name" value="EUKARYOTIC ELONGATION FACTOR 2 KINASE-RELATED"/>
    <property type="match status" value="1"/>
</dbReference>
<evidence type="ECO:0000259" key="6">
    <source>
        <dbReference type="PROSITE" id="PS51158"/>
    </source>
</evidence>
<name>A0A1J8QD46_9AGAM</name>
<proteinExistence type="predicted"/>
<dbReference type="GO" id="GO:1903013">
    <property type="term" value="P:response to differentiation-inducing factor 1"/>
    <property type="evidence" value="ECO:0007669"/>
    <property type="project" value="TreeGrafter"/>
</dbReference>
<keyword evidence="5" id="KW-0067">ATP-binding</keyword>